<dbReference type="Proteomes" id="UP001519332">
    <property type="component" value="Unassembled WGS sequence"/>
</dbReference>
<sequence>MKGPLDTVHRRYLEGTLNFRGVGVVVGSAPLLHPVGGALISVTPENPPAFRRD</sequence>
<dbReference type="EMBL" id="JAGINW010000001">
    <property type="protein sequence ID" value="MBP2319919.1"/>
    <property type="molecule type" value="Genomic_DNA"/>
</dbReference>
<comment type="caution">
    <text evidence="1">The sequence shown here is derived from an EMBL/GenBank/DDBJ whole genome shotgun (WGS) entry which is preliminary data.</text>
</comment>
<evidence type="ECO:0000313" key="2">
    <source>
        <dbReference type="Proteomes" id="UP001519332"/>
    </source>
</evidence>
<name>A0ABS4T627_9PSEU</name>
<proteinExistence type="predicted"/>
<gene>
    <name evidence="1" type="ORF">JOF56_000304</name>
</gene>
<organism evidence="1 2">
    <name type="scientific">Kibdelosporangium banguiense</name>
    <dbReference type="NCBI Taxonomy" id="1365924"/>
    <lineage>
        <taxon>Bacteria</taxon>
        <taxon>Bacillati</taxon>
        <taxon>Actinomycetota</taxon>
        <taxon>Actinomycetes</taxon>
        <taxon>Pseudonocardiales</taxon>
        <taxon>Pseudonocardiaceae</taxon>
        <taxon>Kibdelosporangium</taxon>
    </lineage>
</organism>
<keyword evidence="2" id="KW-1185">Reference proteome</keyword>
<protein>
    <submittedName>
        <fullName evidence="1">Uncharacterized protein</fullName>
    </submittedName>
</protein>
<reference evidence="1 2" key="1">
    <citation type="submission" date="2021-03" db="EMBL/GenBank/DDBJ databases">
        <title>Sequencing the genomes of 1000 actinobacteria strains.</title>
        <authorList>
            <person name="Klenk H.-P."/>
        </authorList>
    </citation>
    <scope>NUCLEOTIDE SEQUENCE [LARGE SCALE GENOMIC DNA]</scope>
    <source>
        <strain evidence="1 2">DSM 46670</strain>
    </source>
</reference>
<accession>A0ABS4T627</accession>
<evidence type="ECO:0000313" key="1">
    <source>
        <dbReference type="EMBL" id="MBP2319919.1"/>
    </source>
</evidence>